<dbReference type="Proteomes" id="UP000830671">
    <property type="component" value="Chromosome 8"/>
</dbReference>
<protein>
    <submittedName>
        <fullName evidence="2">Protein kinase</fullName>
    </submittedName>
</protein>
<dbReference type="PANTHER" id="PTHR24359">
    <property type="entry name" value="SERINE/THREONINE-PROTEIN KINASE SBK1"/>
    <property type="match status" value="1"/>
</dbReference>
<dbReference type="AlphaFoldDB" id="A0A9Q8T6W4"/>
<dbReference type="Gene3D" id="1.10.510.10">
    <property type="entry name" value="Transferase(Phosphotransferase) domain 1"/>
    <property type="match status" value="1"/>
</dbReference>
<sequence>MRLSLRYPGISPINVSWRNQQGGRNAIIFRYIIGRSQFSLAAPHSLSKQNLQSTQDMRSEIKETTASMIIIEYERGTEPLAIVMYQTPRTAKAGHAAHSAGVLAATCVRTCLAAFILRIQLNWFPVIQSEVLEEETSNKAHYRKRSFDNKYYMNPDDEFPVHSKAHKPFDSIGSLAMNRPIEHDSAIATDQTQYLKETCTMKLPFRLSIGNANDVLSPSIPTTRLEETGQNLSLTNSRTPTGYRRLNIEDDDISIHTQDDRGYAAAEKVLRRKATIEACHRIVEPAESDFEQIGSQFLLTAPRPAGLSAVTAMARDVSMSLEYYAGIFQGPQWLPVNQLYRIVTEYSVVEALKECVTDVKLSESELEKYSKAVCPTNSLHGGVGSRSMFAILAVLRKVNEIRQFIDLGLSDNDLPFRADPIHSRPDGQLFPKNHTVDHQNLGQTFGRNWDLKDWAAFSKYQTAMRSPFFAIDLSERDRIIPHYELDAETVLPFIEASPVPSSNITYHSMVQRVQIHLHHYTMHKVPGHTRQPAGIEEVSLQLGTCVEENPYFAVKELLPEYGDRQSNEINFREEVRALAKTVGLSSHDHVIKLLATWRRGDKWSMLFPWAKSNLKNYWNQNPPQRSPGFVQWILSQCRGLAEGLQKIHRSPSEHAKDFGIHEDIKPENILLFDSQSKAYGILVISDFGYTRFHGRSTRSNTLIVGTSPTYKAPEADLGKTIARSYDMWSFGCVLLEFITWYLRGPAGIRDFIDRRNEDDERLIPGCSLDKFFNINREDGLKDKPEVKGSVLNWISELGLDTHCSDYLKELLALIVTELLQPDPKSRGKCDKVAESLRRLEQSCRSGSLEFLTDRSAGTPSMLSTPVTPLSNDSWNDLVNDGFRSDRESTDMIHRSRDRSDTTISKIDSRLGIGEGSFRHIISIKQFVQQSRF</sequence>
<dbReference type="GeneID" id="73349716"/>
<gene>
    <name evidence="2" type="ORF">CLUP02_15782</name>
</gene>
<proteinExistence type="predicted"/>
<organism evidence="2 3">
    <name type="scientific">Colletotrichum lupini</name>
    <dbReference type="NCBI Taxonomy" id="145971"/>
    <lineage>
        <taxon>Eukaryota</taxon>
        <taxon>Fungi</taxon>
        <taxon>Dikarya</taxon>
        <taxon>Ascomycota</taxon>
        <taxon>Pezizomycotina</taxon>
        <taxon>Sordariomycetes</taxon>
        <taxon>Hypocreomycetidae</taxon>
        <taxon>Glomerellales</taxon>
        <taxon>Glomerellaceae</taxon>
        <taxon>Colletotrichum</taxon>
        <taxon>Colletotrichum acutatum species complex</taxon>
    </lineage>
</organism>
<feature type="domain" description="Protein kinase" evidence="1">
    <location>
        <begin position="520"/>
        <end position="851"/>
    </location>
</feature>
<dbReference type="PANTHER" id="PTHR24359:SF37">
    <property type="entry name" value="PROTEIN KINASE DOMAIN-CONTAINING PROTEIN"/>
    <property type="match status" value="1"/>
</dbReference>
<keyword evidence="3" id="KW-1185">Reference proteome</keyword>
<dbReference type="KEGG" id="clup:CLUP02_15782"/>
<dbReference type="InterPro" id="IPR011009">
    <property type="entry name" value="Kinase-like_dom_sf"/>
</dbReference>
<name>A0A9Q8T6W4_9PEZI</name>
<dbReference type="EMBL" id="CP019480">
    <property type="protein sequence ID" value="UQC90252.1"/>
    <property type="molecule type" value="Genomic_DNA"/>
</dbReference>
<dbReference type="CDD" id="cd00180">
    <property type="entry name" value="PKc"/>
    <property type="match status" value="1"/>
</dbReference>
<keyword evidence="2" id="KW-0808">Transferase</keyword>
<dbReference type="Pfam" id="PF00069">
    <property type="entry name" value="Pkinase"/>
    <property type="match status" value="1"/>
</dbReference>
<dbReference type="RefSeq" id="XP_049151853.1">
    <property type="nucleotide sequence ID" value="XM_049294706.1"/>
</dbReference>
<keyword evidence="2" id="KW-0418">Kinase</keyword>
<reference evidence="2" key="1">
    <citation type="journal article" date="2021" name="Mol. Plant Microbe Interact.">
        <title>Complete Genome Sequence of the Plant-Pathogenic Fungus Colletotrichum lupini.</title>
        <authorList>
            <person name="Baroncelli R."/>
            <person name="Pensec F."/>
            <person name="Da Lio D."/>
            <person name="Boufleur T."/>
            <person name="Vicente I."/>
            <person name="Sarrocco S."/>
            <person name="Picot A."/>
            <person name="Baraldi E."/>
            <person name="Sukno S."/>
            <person name="Thon M."/>
            <person name="Le Floch G."/>
        </authorList>
    </citation>
    <scope>NUCLEOTIDE SEQUENCE</scope>
    <source>
        <strain evidence="2">IMI 504893</strain>
    </source>
</reference>
<evidence type="ECO:0000313" key="2">
    <source>
        <dbReference type="EMBL" id="UQC90252.1"/>
    </source>
</evidence>
<evidence type="ECO:0000259" key="1">
    <source>
        <dbReference type="PROSITE" id="PS50011"/>
    </source>
</evidence>
<dbReference type="SUPFAM" id="SSF56112">
    <property type="entry name" value="Protein kinase-like (PK-like)"/>
    <property type="match status" value="1"/>
</dbReference>
<dbReference type="InterPro" id="IPR000719">
    <property type="entry name" value="Prot_kinase_dom"/>
</dbReference>
<accession>A0A9Q8T6W4</accession>
<evidence type="ECO:0000313" key="3">
    <source>
        <dbReference type="Proteomes" id="UP000830671"/>
    </source>
</evidence>
<dbReference type="SMART" id="SM00220">
    <property type="entry name" value="S_TKc"/>
    <property type="match status" value="1"/>
</dbReference>
<dbReference type="GO" id="GO:0005524">
    <property type="term" value="F:ATP binding"/>
    <property type="evidence" value="ECO:0007669"/>
    <property type="project" value="InterPro"/>
</dbReference>
<dbReference type="PROSITE" id="PS50011">
    <property type="entry name" value="PROTEIN_KINASE_DOM"/>
    <property type="match status" value="1"/>
</dbReference>
<dbReference type="GO" id="GO:0004674">
    <property type="term" value="F:protein serine/threonine kinase activity"/>
    <property type="evidence" value="ECO:0007669"/>
    <property type="project" value="TreeGrafter"/>
</dbReference>